<evidence type="ECO:0000313" key="1">
    <source>
        <dbReference type="EMBL" id="KAJ7195754.1"/>
    </source>
</evidence>
<keyword evidence="2" id="KW-1185">Reference proteome</keyword>
<reference evidence="1" key="1">
    <citation type="submission" date="2023-03" db="EMBL/GenBank/DDBJ databases">
        <title>Massive genome expansion in bonnet fungi (Mycena s.s.) driven by repeated elements and novel gene families across ecological guilds.</title>
        <authorList>
            <consortium name="Lawrence Berkeley National Laboratory"/>
            <person name="Harder C.B."/>
            <person name="Miyauchi S."/>
            <person name="Viragh M."/>
            <person name="Kuo A."/>
            <person name="Thoen E."/>
            <person name="Andreopoulos B."/>
            <person name="Lu D."/>
            <person name="Skrede I."/>
            <person name="Drula E."/>
            <person name="Henrissat B."/>
            <person name="Morin E."/>
            <person name="Kohler A."/>
            <person name="Barry K."/>
            <person name="LaButti K."/>
            <person name="Morin E."/>
            <person name="Salamov A."/>
            <person name="Lipzen A."/>
            <person name="Mereny Z."/>
            <person name="Hegedus B."/>
            <person name="Baldrian P."/>
            <person name="Stursova M."/>
            <person name="Weitz H."/>
            <person name="Taylor A."/>
            <person name="Grigoriev I.V."/>
            <person name="Nagy L.G."/>
            <person name="Martin F."/>
            <person name="Kauserud H."/>
        </authorList>
    </citation>
    <scope>NUCLEOTIDE SEQUENCE</scope>
    <source>
        <strain evidence="1">9144</strain>
    </source>
</reference>
<protein>
    <submittedName>
        <fullName evidence="1">Uncharacterized protein</fullName>
    </submittedName>
</protein>
<dbReference type="AlphaFoldDB" id="A0AAD6UW00"/>
<name>A0AAD6UW00_9AGAR</name>
<dbReference type="PROSITE" id="PS51257">
    <property type="entry name" value="PROKAR_LIPOPROTEIN"/>
    <property type="match status" value="1"/>
</dbReference>
<dbReference type="Proteomes" id="UP001219525">
    <property type="component" value="Unassembled WGS sequence"/>
</dbReference>
<accession>A0AAD6UW00</accession>
<comment type="caution">
    <text evidence="1">The sequence shown here is derived from an EMBL/GenBank/DDBJ whole genome shotgun (WGS) entry which is preliminary data.</text>
</comment>
<dbReference type="EMBL" id="JARJCW010000088">
    <property type="protein sequence ID" value="KAJ7195754.1"/>
    <property type="molecule type" value="Genomic_DNA"/>
</dbReference>
<sequence length="184" mass="19862">MHMKLSIAAGLSSGCSSVARPFHRSRLVSPRESLAWDISQAVLPTQPFRDMADMVDVPTQSLGHRCVCHEPLFNVDTILHIASRACADHNVDNSVSPRPDPSGCRALSQDFEFAADMAKAVFNIMLSADDKQISTESLSHVAGSGPCRLSALLALLGVIRTSPEVLEQSGKYSVFTNMSVLHAE</sequence>
<gene>
    <name evidence="1" type="ORF">GGX14DRAFT_674271</name>
</gene>
<organism evidence="1 2">
    <name type="scientific">Mycena pura</name>
    <dbReference type="NCBI Taxonomy" id="153505"/>
    <lineage>
        <taxon>Eukaryota</taxon>
        <taxon>Fungi</taxon>
        <taxon>Dikarya</taxon>
        <taxon>Basidiomycota</taxon>
        <taxon>Agaricomycotina</taxon>
        <taxon>Agaricomycetes</taxon>
        <taxon>Agaricomycetidae</taxon>
        <taxon>Agaricales</taxon>
        <taxon>Marasmiineae</taxon>
        <taxon>Mycenaceae</taxon>
        <taxon>Mycena</taxon>
    </lineage>
</organism>
<proteinExistence type="predicted"/>
<evidence type="ECO:0000313" key="2">
    <source>
        <dbReference type="Proteomes" id="UP001219525"/>
    </source>
</evidence>